<dbReference type="InterPro" id="IPR018060">
    <property type="entry name" value="HTH_AraC"/>
</dbReference>
<dbReference type="PANTHER" id="PTHR11019:SF159">
    <property type="entry name" value="TRANSCRIPTIONAL REGULATOR-RELATED"/>
    <property type="match status" value="1"/>
</dbReference>
<dbReference type="InterPro" id="IPR011051">
    <property type="entry name" value="RmlC_Cupin_sf"/>
</dbReference>
<comment type="caution">
    <text evidence="3">The sequence shown here is derived from an EMBL/GenBank/DDBJ whole genome shotgun (WGS) entry which is preliminary data.</text>
</comment>
<evidence type="ECO:0000313" key="4">
    <source>
        <dbReference type="Proteomes" id="UP000623250"/>
    </source>
</evidence>
<dbReference type="PROSITE" id="PS01124">
    <property type="entry name" value="HTH_ARAC_FAMILY_2"/>
    <property type="match status" value="1"/>
</dbReference>
<dbReference type="Proteomes" id="UP000623250">
    <property type="component" value="Unassembled WGS sequence"/>
</dbReference>
<dbReference type="Pfam" id="PF12833">
    <property type="entry name" value="HTH_18"/>
    <property type="match status" value="1"/>
</dbReference>
<dbReference type="Gene3D" id="1.10.10.60">
    <property type="entry name" value="Homeodomain-like"/>
    <property type="match status" value="1"/>
</dbReference>
<keyword evidence="4" id="KW-1185">Reference proteome</keyword>
<sequence length="233" mass="25496">MPRAVAVMAKDYPAGASTQAHFHPRGQLLHAVDGVMLAKTAQGAWIVPPRHALWIPPNTVHCVDMRAAVSLRTAYIRIEEAAAIPAQCKVIAVPVLLREAILALLEEPVLYDEAGRGGALATLVIHEVARAAKAEFELPLPTDRRLAALCEALIDNCALPLDIDDWATRFGLSRRTLTRRFRAETGLSFAEWRRRLRAISAAALLTEGAKAESTAHRVGYRSASALIAMMRRR</sequence>
<gene>
    <name evidence="3" type="ORF">JDN41_00565</name>
</gene>
<dbReference type="PANTHER" id="PTHR11019">
    <property type="entry name" value="HTH-TYPE TRANSCRIPTIONAL REGULATOR NIMR"/>
    <property type="match status" value="1"/>
</dbReference>
<dbReference type="SMART" id="SM00342">
    <property type="entry name" value="HTH_ARAC"/>
    <property type="match status" value="1"/>
</dbReference>
<reference evidence="3 4" key="1">
    <citation type="submission" date="2020-12" db="EMBL/GenBank/DDBJ databases">
        <title>Revised draft genomes of Rhodomicrobium vannielii ATCC 17100 and Rhodomicrobium udaipurense JA643.</title>
        <authorList>
            <person name="Conners E.M."/>
            <person name="Davenport E.J."/>
            <person name="Bose A."/>
        </authorList>
    </citation>
    <scope>NUCLEOTIDE SEQUENCE [LARGE SCALE GENOMIC DNA]</scope>
    <source>
        <strain evidence="3 4">JA643</strain>
    </source>
</reference>
<accession>A0A8I1GFS9</accession>
<evidence type="ECO:0000256" key="1">
    <source>
        <dbReference type="ARBA" id="ARBA00023125"/>
    </source>
</evidence>
<dbReference type="CDD" id="cd06124">
    <property type="entry name" value="cupin_NimR-like_N"/>
    <property type="match status" value="1"/>
</dbReference>
<proteinExistence type="predicted"/>
<dbReference type="EMBL" id="JAEMUK010000002">
    <property type="protein sequence ID" value="MBJ7542047.1"/>
    <property type="molecule type" value="Genomic_DNA"/>
</dbReference>
<evidence type="ECO:0000259" key="2">
    <source>
        <dbReference type="PROSITE" id="PS01124"/>
    </source>
</evidence>
<feature type="domain" description="HTH araC/xylS-type" evidence="2">
    <location>
        <begin position="144"/>
        <end position="233"/>
    </location>
</feature>
<dbReference type="GO" id="GO:0003700">
    <property type="term" value="F:DNA-binding transcription factor activity"/>
    <property type="evidence" value="ECO:0007669"/>
    <property type="project" value="InterPro"/>
</dbReference>
<dbReference type="Gene3D" id="2.60.120.10">
    <property type="entry name" value="Jelly Rolls"/>
    <property type="match status" value="1"/>
</dbReference>
<dbReference type="InterPro" id="IPR003313">
    <property type="entry name" value="AraC-bd"/>
</dbReference>
<keyword evidence="1" id="KW-0238">DNA-binding</keyword>
<dbReference type="Pfam" id="PF02311">
    <property type="entry name" value="AraC_binding"/>
    <property type="match status" value="1"/>
</dbReference>
<protein>
    <submittedName>
        <fullName evidence="3">Helix-turn-helix transcriptional regulator</fullName>
    </submittedName>
</protein>
<evidence type="ECO:0000313" key="3">
    <source>
        <dbReference type="EMBL" id="MBJ7542047.1"/>
    </source>
</evidence>
<organism evidence="3 4">
    <name type="scientific">Rhodomicrobium udaipurense</name>
    <dbReference type="NCBI Taxonomy" id="1202716"/>
    <lineage>
        <taxon>Bacteria</taxon>
        <taxon>Pseudomonadati</taxon>
        <taxon>Pseudomonadota</taxon>
        <taxon>Alphaproteobacteria</taxon>
        <taxon>Hyphomicrobiales</taxon>
        <taxon>Hyphomicrobiaceae</taxon>
        <taxon>Rhodomicrobium</taxon>
    </lineage>
</organism>
<dbReference type="AlphaFoldDB" id="A0A8I1GFS9"/>
<dbReference type="GO" id="GO:0043565">
    <property type="term" value="F:sequence-specific DNA binding"/>
    <property type="evidence" value="ECO:0007669"/>
    <property type="project" value="InterPro"/>
</dbReference>
<dbReference type="InterPro" id="IPR014710">
    <property type="entry name" value="RmlC-like_jellyroll"/>
</dbReference>
<dbReference type="SUPFAM" id="SSF51182">
    <property type="entry name" value="RmlC-like cupins"/>
    <property type="match status" value="1"/>
</dbReference>
<name>A0A8I1GFS9_9HYPH</name>